<dbReference type="PANTHER" id="PTHR13710">
    <property type="entry name" value="DNA HELICASE RECQ FAMILY MEMBER"/>
    <property type="match status" value="1"/>
</dbReference>
<dbReference type="GO" id="GO:0016787">
    <property type="term" value="F:hydrolase activity"/>
    <property type="evidence" value="ECO:0007669"/>
    <property type="project" value="UniProtKB-KW"/>
</dbReference>
<accession>A0A5M3MAI8</accession>
<comment type="similarity">
    <text evidence="1">Belongs to the helicase family. RecQ subfamily.</text>
</comment>
<evidence type="ECO:0000256" key="6">
    <source>
        <dbReference type="ARBA" id="ARBA00034617"/>
    </source>
</evidence>
<dbReference type="SUPFAM" id="SSF52540">
    <property type="entry name" value="P-loop containing nucleoside triphosphate hydrolases"/>
    <property type="match status" value="1"/>
</dbReference>
<evidence type="ECO:0000256" key="1">
    <source>
        <dbReference type="ARBA" id="ARBA00005446"/>
    </source>
</evidence>
<reference evidence="12" key="1">
    <citation type="journal article" date="2012" name="Science">
        <title>The Paleozoic origin of enzymatic lignin decomposition reconstructed from 31 fungal genomes.</title>
        <authorList>
            <person name="Floudas D."/>
            <person name="Binder M."/>
            <person name="Riley R."/>
            <person name="Barry K."/>
            <person name="Blanchette R.A."/>
            <person name="Henrissat B."/>
            <person name="Martinez A.T."/>
            <person name="Otillar R."/>
            <person name="Spatafora J.W."/>
            <person name="Yadav J.S."/>
            <person name="Aerts A."/>
            <person name="Benoit I."/>
            <person name="Boyd A."/>
            <person name="Carlson A."/>
            <person name="Copeland A."/>
            <person name="Coutinho P.M."/>
            <person name="de Vries R.P."/>
            <person name="Ferreira P."/>
            <person name="Findley K."/>
            <person name="Foster B."/>
            <person name="Gaskell J."/>
            <person name="Glotzer D."/>
            <person name="Gorecki P."/>
            <person name="Heitman J."/>
            <person name="Hesse C."/>
            <person name="Hori C."/>
            <person name="Igarashi K."/>
            <person name="Jurgens J.A."/>
            <person name="Kallen N."/>
            <person name="Kersten P."/>
            <person name="Kohler A."/>
            <person name="Kuees U."/>
            <person name="Kumar T.K.A."/>
            <person name="Kuo A."/>
            <person name="LaButti K."/>
            <person name="Larrondo L.F."/>
            <person name="Lindquist E."/>
            <person name="Ling A."/>
            <person name="Lombard V."/>
            <person name="Lucas S."/>
            <person name="Lundell T."/>
            <person name="Martin R."/>
            <person name="McLaughlin D.J."/>
            <person name="Morgenstern I."/>
            <person name="Morin E."/>
            <person name="Murat C."/>
            <person name="Nagy L.G."/>
            <person name="Nolan M."/>
            <person name="Ohm R.A."/>
            <person name="Patyshakuliyeva A."/>
            <person name="Rokas A."/>
            <person name="Ruiz-Duenas F.J."/>
            <person name="Sabat G."/>
            <person name="Salamov A."/>
            <person name="Samejima M."/>
            <person name="Schmutz J."/>
            <person name="Slot J.C."/>
            <person name="St John F."/>
            <person name="Stenlid J."/>
            <person name="Sun H."/>
            <person name="Sun S."/>
            <person name="Syed K."/>
            <person name="Tsang A."/>
            <person name="Wiebenga A."/>
            <person name="Young D."/>
            <person name="Pisabarro A."/>
            <person name="Eastwood D.C."/>
            <person name="Martin F."/>
            <person name="Cullen D."/>
            <person name="Grigoriev I.V."/>
            <person name="Hibbett D.S."/>
        </authorList>
    </citation>
    <scope>NUCLEOTIDE SEQUENCE [LARGE SCALE GENOMIC DNA]</scope>
    <source>
        <strain evidence="12">RWD-64-598 SS2</strain>
    </source>
</reference>
<name>A0A5M3MAI8_CONPW</name>
<dbReference type="PROSITE" id="PS51194">
    <property type="entry name" value="HELICASE_CTER"/>
    <property type="match status" value="1"/>
</dbReference>
<dbReference type="RefSeq" id="XP_007773817.1">
    <property type="nucleotide sequence ID" value="XM_007775627.1"/>
</dbReference>
<feature type="compositionally biased region" description="Basic residues" evidence="8">
    <location>
        <begin position="645"/>
        <end position="656"/>
    </location>
</feature>
<dbReference type="EMBL" id="JH711587">
    <property type="protein sequence ID" value="EIW75800.1"/>
    <property type="molecule type" value="Genomic_DNA"/>
</dbReference>
<evidence type="ECO:0000256" key="8">
    <source>
        <dbReference type="SAM" id="MobiDB-lite"/>
    </source>
</evidence>
<evidence type="ECO:0000259" key="9">
    <source>
        <dbReference type="PROSITE" id="PS51192"/>
    </source>
</evidence>
<dbReference type="InterPro" id="IPR011545">
    <property type="entry name" value="DEAD/DEAH_box_helicase_dom"/>
</dbReference>
<dbReference type="Pfam" id="PF00270">
    <property type="entry name" value="DEAD"/>
    <property type="match status" value="1"/>
</dbReference>
<dbReference type="GO" id="GO:0005737">
    <property type="term" value="C:cytoplasm"/>
    <property type="evidence" value="ECO:0007669"/>
    <property type="project" value="TreeGrafter"/>
</dbReference>
<feature type="domain" description="Helicase C-terminal" evidence="10">
    <location>
        <begin position="195"/>
        <end position="358"/>
    </location>
</feature>
<comment type="caution">
    <text evidence="11">The sequence shown here is derived from an EMBL/GenBank/DDBJ whole genome shotgun (WGS) entry which is preliminary data.</text>
</comment>
<evidence type="ECO:0000256" key="7">
    <source>
        <dbReference type="ARBA" id="ARBA00034808"/>
    </source>
</evidence>
<dbReference type="AlphaFoldDB" id="A0A5M3MAI8"/>
<feature type="compositionally biased region" description="Low complexity" evidence="8">
    <location>
        <begin position="411"/>
        <end position="420"/>
    </location>
</feature>
<keyword evidence="5" id="KW-0413">Isomerase</keyword>
<dbReference type="GO" id="GO:0043138">
    <property type="term" value="F:3'-5' DNA helicase activity"/>
    <property type="evidence" value="ECO:0007669"/>
    <property type="project" value="UniProtKB-EC"/>
</dbReference>
<feature type="region of interest" description="Disordered" evidence="8">
    <location>
        <begin position="551"/>
        <end position="656"/>
    </location>
</feature>
<feature type="region of interest" description="Disordered" evidence="8">
    <location>
        <begin position="403"/>
        <end position="430"/>
    </location>
</feature>
<dbReference type="PANTHER" id="PTHR13710:SF105">
    <property type="entry name" value="ATP-DEPENDENT DNA HELICASE Q1"/>
    <property type="match status" value="1"/>
</dbReference>
<keyword evidence="11" id="KW-0378">Hydrolase</keyword>
<evidence type="ECO:0000256" key="4">
    <source>
        <dbReference type="ARBA" id="ARBA00023125"/>
    </source>
</evidence>
<dbReference type="InterPro" id="IPR014001">
    <property type="entry name" value="Helicase_ATP-bd"/>
</dbReference>
<comment type="catalytic activity">
    <reaction evidence="6">
        <text>Couples ATP hydrolysis with the unwinding of duplex DNA by translocating in the 3'-5' direction.</text>
        <dbReference type="EC" id="5.6.2.4"/>
    </reaction>
</comment>
<dbReference type="GO" id="GO:0009378">
    <property type="term" value="F:four-way junction helicase activity"/>
    <property type="evidence" value="ECO:0007669"/>
    <property type="project" value="TreeGrafter"/>
</dbReference>
<gene>
    <name evidence="11" type="ORF">CONPUDRAFT_158586</name>
</gene>
<sequence>MAMILPLVLAHPRKIAITVSPLKLLQQNHVEEFNSYGVRTIQINEDTPDNKELWNDIARGVYQNILVAPEQFFRFKGHIPRLASLIMRVQSFSKNVGHLLVDEGHSIHTTGFVRKGEKAPFRPAYSRLNEVRAAIPSSTPVMVLSATLPPPTLYTVLDSLRINPETVTKLFLSTNRPNHFYAVHKMHNGPRTLKNLDFLIPVSSSPNPLPKTLVFVDTRDRAQDIAHYLRNRFPQQLQTKRIVSHLHSGMSEDYGQGVFNDFKNTNEIATVIATSCASNGVDVASISRLVCYGLPQTLIDLWQEFGRAGRLPELQSIALIIAEPWAFNTEDSEKPSTAEKRTDRDVREYVSFKTCRRAFKAQKDGDDSDEALTTRYGLCCDNCNADFDLGRFFPRPLYDPTHVADNSGQNATQTASQATQVKPRKFARSKANQEEITARLQTWRTETIRTSTYAGLWPRSHLLHDKKINKIVKSPLGSLTSLASVVSLLQESDEWAEHFGSGVFDIIQELDTAALEDLPPIKQEEETDEAFSQKKYTYQIKTKAWVATDASKFRKESDTVAPGPSSSRLADPIPDTPQTRKRQRGATSQPDEFQFVFSHYQPDLQPTPGPSQPKKARKKAPAPTPSQSVKPAQPGEPTPSQPKKSLPKPRQKKADK</sequence>
<feature type="domain" description="Helicase ATP-binding" evidence="9">
    <location>
        <begin position="1"/>
        <end position="166"/>
    </location>
</feature>
<evidence type="ECO:0000256" key="2">
    <source>
        <dbReference type="ARBA" id="ARBA00022741"/>
    </source>
</evidence>
<keyword evidence="3" id="KW-0067">ATP-binding</keyword>
<dbReference type="KEGG" id="cput:CONPUDRAFT_158586"/>
<evidence type="ECO:0000313" key="12">
    <source>
        <dbReference type="Proteomes" id="UP000053558"/>
    </source>
</evidence>
<keyword evidence="2" id="KW-0547">Nucleotide-binding</keyword>
<dbReference type="GO" id="GO:0005694">
    <property type="term" value="C:chromosome"/>
    <property type="evidence" value="ECO:0007669"/>
    <property type="project" value="TreeGrafter"/>
</dbReference>
<evidence type="ECO:0000256" key="3">
    <source>
        <dbReference type="ARBA" id="ARBA00022840"/>
    </source>
</evidence>
<dbReference type="Gene3D" id="3.40.50.300">
    <property type="entry name" value="P-loop containing nucleotide triphosphate hydrolases"/>
    <property type="match status" value="2"/>
</dbReference>
<dbReference type="EC" id="5.6.2.4" evidence="7"/>
<dbReference type="SMART" id="SM00490">
    <property type="entry name" value="HELICc"/>
    <property type="match status" value="1"/>
</dbReference>
<dbReference type="InterPro" id="IPR001650">
    <property type="entry name" value="Helicase_C-like"/>
</dbReference>
<dbReference type="OrthoDB" id="5952536at2759"/>
<protein>
    <recommendedName>
        <fullName evidence="7">DNA 3'-5' helicase</fullName>
        <ecNumber evidence="7">5.6.2.4</ecNumber>
    </recommendedName>
</protein>
<dbReference type="GO" id="GO:0003677">
    <property type="term" value="F:DNA binding"/>
    <property type="evidence" value="ECO:0007669"/>
    <property type="project" value="UniProtKB-KW"/>
</dbReference>
<dbReference type="Pfam" id="PF00271">
    <property type="entry name" value="Helicase_C"/>
    <property type="match status" value="1"/>
</dbReference>
<dbReference type="InterPro" id="IPR027417">
    <property type="entry name" value="P-loop_NTPase"/>
</dbReference>
<organism evidence="11 12">
    <name type="scientific">Coniophora puteana (strain RWD-64-598)</name>
    <name type="common">Brown rot fungus</name>
    <dbReference type="NCBI Taxonomy" id="741705"/>
    <lineage>
        <taxon>Eukaryota</taxon>
        <taxon>Fungi</taxon>
        <taxon>Dikarya</taxon>
        <taxon>Basidiomycota</taxon>
        <taxon>Agaricomycotina</taxon>
        <taxon>Agaricomycetes</taxon>
        <taxon>Agaricomycetidae</taxon>
        <taxon>Boletales</taxon>
        <taxon>Coniophorineae</taxon>
        <taxon>Coniophoraceae</taxon>
        <taxon>Coniophora</taxon>
    </lineage>
</organism>
<keyword evidence="4" id="KW-0238">DNA-binding</keyword>
<evidence type="ECO:0000259" key="10">
    <source>
        <dbReference type="PROSITE" id="PS51194"/>
    </source>
</evidence>
<dbReference type="GO" id="GO:0005524">
    <property type="term" value="F:ATP binding"/>
    <property type="evidence" value="ECO:0007669"/>
    <property type="project" value="UniProtKB-KW"/>
</dbReference>
<evidence type="ECO:0000313" key="11">
    <source>
        <dbReference type="EMBL" id="EIW75800.1"/>
    </source>
</evidence>
<dbReference type="Proteomes" id="UP000053558">
    <property type="component" value="Unassembled WGS sequence"/>
</dbReference>
<proteinExistence type="inferred from homology"/>
<evidence type="ECO:0000256" key="5">
    <source>
        <dbReference type="ARBA" id="ARBA00023235"/>
    </source>
</evidence>
<dbReference type="GO" id="GO:0000724">
    <property type="term" value="P:double-strand break repair via homologous recombination"/>
    <property type="evidence" value="ECO:0007669"/>
    <property type="project" value="TreeGrafter"/>
</dbReference>
<dbReference type="PROSITE" id="PS51192">
    <property type="entry name" value="HELICASE_ATP_BIND_1"/>
    <property type="match status" value="1"/>
</dbReference>
<keyword evidence="12" id="KW-1185">Reference proteome</keyword>
<dbReference type="GeneID" id="19203943"/>